<evidence type="ECO:0000256" key="3">
    <source>
        <dbReference type="ARBA" id="ARBA00022692"/>
    </source>
</evidence>
<comment type="subcellular location">
    <subcellularLocation>
        <location evidence="1">Membrane</location>
    </subcellularLocation>
</comment>
<dbReference type="GO" id="GO:0016020">
    <property type="term" value="C:membrane"/>
    <property type="evidence" value="ECO:0007669"/>
    <property type="project" value="UniProtKB-SubCell"/>
</dbReference>
<feature type="transmembrane region" description="Helical" evidence="6">
    <location>
        <begin position="42"/>
        <end position="65"/>
    </location>
</feature>
<evidence type="ECO:0000256" key="6">
    <source>
        <dbReference type="SAM" id="Phobius"/>
    </source>
</evidence>
<organism evidence="8 9">
    <name type="scientific">Seminavis robusta</name>
    <dbReference type="NCBI Taxonomy" id="568900"/>
    <lineage>
        <taxon>Eukaryota</taxon>
        <taxon>Sar</taxon>
        <taxon>Stramenopiles</taxon>
        <taxon>Ochrophyta</taxon>
        <taxon>Bacillariophyta</taxon>
        <taxon>Bacillariophyceae</taxon>
        <taxon>Bacillariophycidae</taxon>
        <taxon>Naviculales</taxon>
        <taxon>Naviculaceae</taxon>
        <taxon>Seminavis</taxon>
    </lineage>
</organism>
<accession>A0A9N8HWH2</accession>
<dbReference type="EMBL" id="CAICTM010002651">
    <property type="protein sequence ID" value="CAB9529868.1"/>
    <property type="molecule type" value="Genomic_DNA"/>
</dbReference>
<protein>
    <submittedName>
        <fullName evidence="8">FUN14 family</fullName>
    </submittedName>
</protein>
<evidence type="ECO:0000313" key="9">
    <source>
        <dbReference type="Proteomes" id="UP001153069"/>
    </source>
</evidence>
<proteinExistence type="inferred from homology"/>
<dbReference type="Pfam" id="PF04930">
    <property type="entry name" value="FUN14"/>
    <property type="match status" value="1"/>
</dbReference>
<evidence type="ECO:0000259" key="7">
    <source>
        <dbReference type="PROSITE" id="PS50222"/>
    </source>
</evidence>
<keyword evidence="5 6" id="KW-0472">Membrane</keyword>
<evidence type="ECO:0000256" key="4">
    <source>
        <dbReference type="ARBA" id="ARBA00022989"/>
    </source>
</evidence>
<keyword evidence="3 6" id="KW-0812">Transmembrane</keyword>
<dbReference type="PROSITE" id="PS50222">
    <property type="entry name" value="EF_HAND_2"/>
    <property type="match status" value="1"/>
</dbReference>
<comment type="caution">
    <text evidence="8">The sequence shown here is derived from an EMBL/GenBank/DDBJ whole genome shotgun (WGS) entry which is preliminary data.</text>
</comment>
<name>A0A9N8HWH2_9STRA</name>
<sequence length="123" mass="13102">MTEKKDPVENAIELAKPLLAQLSFGAAMGYCSGMAMKKVGKAVAFGVGVIFIGLQAAASTGYIAVDWAKISDDTMKKLDTTGDGKVDAEDLKLYWKKLKALLVNKLPSSSGFSLGFLYGVRYG</sequence>
<gene>
    <name evidence="8" type="ORF">SEMRO_2653_G333770.1</name>
</gene>
<reference evidence="8" key="1">
    <citation type="submission" date="2020-06" db="EMBL/GenBank/DDBJ databases">
        <authorList>
            <consortium name="Plant Systems Biology data submission"/>
        </authorList>
    </citation>
    <scope>NUCLEOTIDE SEQUENCE</scope>
    <source>
        <strain evidence="8">D6</strain>
    </source>
</reference>
<comment type="similarity">
    <text evidence="2">Belongs to the FUN14 family.</text>
</comment>
<dbReference type="AlphaFoldDB" id="A0A9N8HWH2"/>
<dbReference type="InterPro" id="IPR007014">
    <property type="entry name" value="FUN14"/>
</dbReference>
<dbReference type="PANTHER" id="PTHR21346">
    <property type="entry name" value="FUN14 DOMAIN CONTAINING"/>
    <property type="match status" value="1"/>
</dbReference>
<dbReference type="Proteomes" id="UP001153069">
    <property type="component" value="Unassembled WGS sequence"/>
</dbReference>
<dbReference type="PANTHER" id="PTHR21346:SF10">
    <property type="entry name" value="TRANSMEMBRANE PROTEIN"/>
    <property type="match status" value="1"/>
</dbReference>
<dbReference type="GO" id="GO:0005509">
    <property type="term" value="F:calcium ion binding"/>
    <property type="evidence" value="ECO:0007669"/>
    <property type="project" value="InterPro"/>
</dbReference>
<keyword evidence="4 6" id="KW-1133">Transmembrane helix</keyword>
<keyword evidence="9" id="KW-1185">Reference proteome</keyword>
<dbReference type="InterPro" id="IPR002048">
    <property type="entry name" value="EF_hand_dom"/>
</dbReference>
<dbReference type="OrthoDB" id="163794at2759"/>
<evidence type="ECO:0000313" key="8">
    <source>
        <dbReference type="EMBL" id="CAB9529868.1"/>
    </source>
</evidence>
<evidence type="ECO:0000256" key="5">
    <source>
        <dbReference type="ARBA" id="ARBA00023136"/>
    </source>
</evidence>
<evidence type="ECO:0000256" key="1">
    <source>
        <dbReference type="ARBA" id="ARBA00004370"/>
    </source>
</evidence>
<evidence type="ECO:0000256" key="2">
    <source>
        <dbReference type="ARBA" id="ARBA00009160"/>
    </source>
</evidence>
<feature type="domain" description="EF-hand" evidence="7">
    <location>
        <begin position="66"/>
        <end position="101"/>
    </location>
</feature>